<protein>
    <recommendedName>
        <fullName evidence="5">Replication protein</fullName>
    </recommendedName>
</protein>
<feature type="domain" description="Phage conserved hypothetical protein C-terminal" evidence="2">
    <location>
        <begin position="131"/>
        <end position="202"/>
    </location>
</feature>
<dbReference type="NCBIfam" id="TIGR02220">
    <property type="entry name" value="phg_TIGR02220"/>
    <property type="match status" value="1"/>
</dbReference>
<name>A0A8S5T977_9CAUD</name>
<reference evidence="4" key="1">
    <citation type="journal article" date="2021" name="Proc. Natl. Acad. Sci. U.S.A.">
        <title>A Catalog of Tens of Thousands of Viruses from Human Metagenomes Reveals Hidden Associations with Chronic Diseases.</title>
        <authorList>
            <person name="Tisza M.J."/>
            <person name="Buck C.B."/>
        </authorList>
    </citation>
    <scope>NUCLEOTIDE SEQUENCE</scope>
    <source>
        <strain evidence="4">CtmIh35</strain>
    </source>
</reference>
<dbReference type="Pfam" id="PF19808">
    <property type="entry name" value="DUF6291"/>
    <property type="match status" value="1"/>
</dbReference>
<organism evidence="4">
    <name type="scientific">Siphoviridae sp. ctmIh35</name>
    <dbReference type="NCBI Taxonomy" id="2827932"/>
    <lineage>
        <taxon>Viruses</taxon>
        <taxon>Duplodnaviria</taxon>
        <taxon>Heunggongvirae</taxon>
        <taxon>Uroviricota</taxon>
        <taxon>Caudoviricetes</taxon>
    </lineage>
</organism>
<feature type="compositionally biased region" description="Basic and acidic residues" evidence="1">
    <location>
        <begin position="61"/>
        <end position="75"/>
    </location>
</feature>
<dbReference type="Pfam" id="PF09524">
    <property type="entry name" value="Phg_2220_C"/>
    <property type="match status" value="1"/>
</dbReference>
<proteinExistence type="predicted"/>
<feature type="domain" description="DUF6291" evidence="3">
    <location>
        <begin position="4"/>
        <end position="82"/>
    </location>
</feature>
<evidence type="ECO:0000259" key="3">
    <source>
        <dbReference type="Pfam" id="PF19808"/>
    </source>
</evidence>
<dbReference type="InterPro" id="IPR011741">
    <property type="entry name" value="Phg_2220_C"/>
</dbReference>
<evidence type="ECO:0000259" key="2">
    <source>
        <dbReference type="Pfam" id="PF09524"/>
    </source>
</evidence>
<evidence type="ECO:0008006" key="5">
    <source>
        <dbReference type="Google" id="ProtNLM"/>
    </source>
</evidence>
<dbReference type="InterPro" id="IPR046258">
    <property type="entry name" value="DUF6291"/>
</dbReference>
<accession>A0A8S5T977</accession>
<evidence type="ECO:0000313" key="4">
    <source>
        <dbReference type="EMBL" id="DAF59571.1"/>
    </source>
</evidence>
<evidence type="ECO:0000256" key="1">
    <source>
        <dbReference type="SAM" id="MobiDB-lite"/>
    </source>
</evidence>
<feature type="region of interest" description="Disordered" evidence="1">
    <location>
        <begin position="61"/>
        <end position="124"/>
    </location>
</feature>
<sequence>MRDSFVLYTEYMAQIELLNMEQRGELLTAIMNHALCRASPELDAVTSMAFSFIRSRMDRDGEKYEKTVEARKEAGKMGGRPKANGFSEKQTKAKKPVYDPDNDPDSDCDNDKNNMSPPTSGGRPAYQYAEIVDYLNQKAGTRYKHSSEDTRKHIRARVNDGYTLDDFKAVIDRKVEEWKGTEWEKFLRPSTLFGSKFESYLNQREEPKGKKTAFSNFLERDYDKGLMDSLVGR</sequence>
<dbReference type="EMBL" id="BK032772">
    <property type="protein sequence ID" value="DAF59571.1"/>
    <property type="molecule type" value="Genomic_DNA"/>
</dbReference>